<feature type="compositionally biased region" description="Low complexity" evidence="1">
    <location>
        <begin position="350"/>
        <end position="390"/>
    </location>
</feature>
<evidence type="ECO:0000256" key="1">
    <source>
        <dbReference type="SAM" id="MobiDB-lite"/>
    </source>
</evidence>
<feature type="compositionally biased region" description="Low complexity" evidence="1">
    <location>
        <begin position="312"/>
        <end position="335"/>
    </location>
</feature>
<feature type="compositionally biased region" description="Low complexity" evidence="1">
    <location>
        <begin position="158"/>
        <end position="188"/>
    </location>
</feature>
<dbReference type="OrthoDB" id="1929779at2759"/>
<proteinExistence type="predicted"/>
<organism evidence="2 3">
    <name type="scientific">Ceratopteris richardii</name>
    <name type="common">Triangle waterfern</name>
    <dbReference type="NCBI Taxonomy" id="49495"/>
    <lineage>
        <taxon>Eukaryota</taxon>
        <taxon>Viridiplantae</taxon>
        <taxon>Streptophyta</taxon>
        <taxon>Embryophyta</taxon>
        <taxon>Tracheophyta</taxon>
        <taxon>Polypodiopsida</taxon>
        <taxon>Polypodiidae</taxon>
        <taxon>Polypodiales</taxon>
        <taxon>Pteridineae</taxon>
        <taxon>Pteridaceae</taxon>
        <taxon>Parkerioideae</taxon>
        <taxon>Ceratopteris</taxon>
    </lineage>
</organism>
<dbReference type="EMBL" id="CM035436">
    <property type="protein sequence ID" value="KAH7288046.1"/>
    <property type="molecule type" value="Genomic_DNA"/>
</dbReference>
<dbReference type="GO" id="GO:0043622">
    <property type="term" value="P:cortical microtubule organization"/>
    <property type="evidence" value="ECO:0007669"/>
    <property type="project" value="TreeGrafter"/>
</dbReference>
<dbReference type="OMA" id="CREDKPQ"/>
<feature type="compositionally biased region" description="Low complexity" evidence="1">
    <location>
        <begin position="402"/>
        <end position="417"/>
    </location>
</feature>
<feature type="compositionally biased region" description="Polar residues" evidence="1">
    <location>
        <begin position="217"/>
        <end position="229"/>
    </location>
</feature>
<feature type="compositionally biased region" description="Polar residues" evidence="1">
    <location>
        <begin position="280"/>
        <end position="311"/>
    </location>
</feature>
<dbReference type="GO" id="GO:0055028">
    <property type="term" value="C:cortical microtubule"/>
    <property type="evidence" value="ECO:0007669"/>
    <property type="project" value="TreeGrafter"/>
</dbReference>
<feature type="compositionally biased region" description="Low complexity" evidence="1">
    <location>
        <begin position="465"/>
        <end position="476"/>
    </location>
</feature>
<feature type="compositionally biased region" description="Polar residues" evidence="1">
    <location>
        <begin position="138"/>
        <end position="153"/>
    </location>
</feature>
<feature type="compositionally biased region" description="Low complexity" evidence="1">
    <location>
        <begin position="231"/>
        <end position="257"/>
    </location>
</feature>
<evidence type="ECO:0000313" key="2">
    <source>
        <dbReference type="EMBL" id="KAH7288046.1"/>
    </source>
</evidence>
<name>A0A8T2QVN8_CERRI</name>
<dbReference type="PANTHER" id="PTHR31949">
    <property type="entry name" value="GASTRIC MUCIN-LIKE PROTEIN"/>
    <property type="match status" value="1"/>
</dbReference>
<feature type="region of interest" description="Disordered" evidence="1">
    <location>
        <begin position="125"/>
        <end position="489"/>
    </location>
</feature>
<gene>
    <name evidence="2" type="ORF">KP509_31G009200</name>
</gene>
<accession>A0A8T2QVN8</accession>
<keyword evidence="3" id="KW-1185">Reference proteome</keyword>
<sequence length="663" mass="70390">MPTSSVGRDEDLALFHEMQKRDHARRNAASLPVSDNAAAEVQSGRVASMCKTGSAGATAIPYRIRTAGEELLASDMGKNDYDWLLTPPATPLVMGSDNDPVADMAFFSSQKNFPNLVRSLVAAKSTRNSRDSLGRVDQSITNGRNITTNTANRRLSIAPAGSNPSSRPASRPSTPTSRSAVASASTSSNNRHPAGSSTARAIVSSRSATPLRRPSTPVLSRSHNQSASTPAGRSSSAGRVSSMPLRSNPPSSRGSSPITRHQTWQPPDMPGFSLEPPPNLRTSIPSRSLSNPRGASVSSSRQSTTPMQGMCTTSFSKQATSSSSSTTATTSKSFSKPGTLLSPTRPARPGSSLLSWGSSRATSSSSSSINPSSTSILSTSSPSSTNSSRAADILPDRSRRQSCSPSRTRGRTSTTERPLSRSSRVDSSPCRDAAGRSNKVGDRMVHSRRAAALSLSPERTPVSQARRATNTRPTTPIAKENAGHGKSVSRKSIDMALRHMELRQSFSNGLRPLLSNIPSMPFHMVRSVGGRYLPVTSNSTTSSDHNISMSTDVEGSELEDVASEIGSRASPRCAQDPMLSVTKEERVTTWVDSAECIRESNIELLQKLRKGMDDVNGMVASSPSPRCQHLHAGMGSGPCELCKLKSRLRSLKAKPAKVFSSGT</sequence>
<reference evidence="2" key="1">
    <citation type="submission" date="2021-08" db="EMBL/GenBank/DDBJ databases">
        <title>WGS assembly of Ceratopteris richardii.</title>
        <authorList>
            <person name="Marchant D.B."/>
            <person name="Chen G."/>
            <person name="Jenkins J."/>
            <person name="Shu S."/>
            <person name="Leebens-Mack J."/>
            <person name="Grimwood J."/>
            <person name="Schmutz J."/>
            <person name="Soltis P."/>
            <person name="Soltis D."/>
            <person name="Chen Z.-H."/>
        </authorList>
    </citation>
    <scope>NUCLEOTIDE SEQUENCE</scope>
    <source>
        <strain evidence="2">Whitten #5841</strain>
        <tissue evidence="2">Leaf</tissue>
    </source>
</reference>
<feature type="compositionally biased region" description="Polar residues" evidence="1">
    <location>
        <begin position="189"/>
        <end position="208"/>
    </location>
</feature>
<dbReference type="PANTHER" id="PTHR31949:SF2">
    <property type="entry name" value="OS05G0480600 PROTEIN"/>
    <property type="match status" value="1"/>
</dbReference>
<dbReference type="Proteomes" id="UP000825935">
    <property type="component" value="Chromosome 31"/>
</dbReference>
<dbReference type="AlphaFoldDB" id="A0A8T2QVN8"/>
<protein>
    <submittedName>
        <fullName evidence="2">Uncharacterized protein</fullName>
    </submittedName>
</protein>
<comment type="caution">
    <text evidence="2">The sequence shown here is derived from an EMBL/GenBank/DDBJ whole genome shotgun (WGS) entry which is preliminary data.</text>
</comment>
<evidence type="ECO:0000313" key="3">
    <source>
        <dbReference type="Proteomes" id="UP000825935"/>
    </source>
</evidence>